<sequence>MPPLSSIGTTEEPAAVSTDPIQKDENKMTVAVLYFDPKGISPMESQALTDYFITEINNTGSAILTERSDINNIFTEQDIEASGCTSDDCVTKIGALLNVEFIIKGSIVKLGENYVIDVKMFEVSQSMSPLAVTNLNEGNLVITKTFNKSTGLSTFTKKIAYNGPVDGLITEIEILAWEIMGRETPNALLGKRFAGAVTEIDVVSFEDRTRYYATIRSALLPGWGQFYTQNRSMGRAFMGGEAFLGILAYLSYTDYQNELDNAKEYQKSYFNTTDFDEMRMYKEKTEEAMLRANGADDQYQIMLYIFSTVWVANIAHAYMTSTDQFAVTKKTKFDLVYNPKVHQPQLRLSIALD</sequence>
<gene>
    <name evidence="3" type="ORF">MGWOODY_Mmi1721</name>
</gene>
<name>A0A160VHJ0_9ZZZZ</name>
<dbReference type="InterPro" id="IPR005534">
    <property type="entry name" value="Curli_assmbl/transp-comp_CsgG"/>
</dbReference>
<reference evidence="3" key="1">
    <citation type="submission" date="2015-10" db="EMBL/GenBank/DDBJ databases">
        <authorList>
            <person name="Gilbert D.G."/>
        </authorList>
    </citation>
    <scope>NUCLEOTIDE SEQUENCE</scope>
</reference>
<feature type="region of interest" description="Disordered" evidence="1">
    <location>
        <begin position="1"/>
        <end position="21"/>
    </location>
</feature>
<evidence type="ECO:0000259" key="2">
    <source>
        <dbReference type="Pfam" id="PF18935"/>
    </source>
</evidence>
<evidence type="ECO:0000313" key="3">
    <source>
        <dbReference type="EMBL" id="CUV10280.1"/>
    </source>
</evidence>
<dbReference type="AlphaFoldDB" id="A0A160VHJ0"/>
<protein>
    <recommendedName>
        <fullName evidence="2">DUF5683 domain-containing protein</fullName>
    </recommendedName>
</protein>
<dbReference type="Pfam" id="PF03783">
    <property type="entry name" value="CsgG"/>
    <property type="match status" value="1"/>
</dbReference>
<dbReference type="InterPro" id="IPR043738">
    <property type="entry name" value="DUF5683"/>
</dbReference>
<dbReference type="EMBL" id="FAXC01000389">
    <property type="protein sequence ID" value="CUV10280.1"/>
    <property type="molecule type" value="Genomic_DNA"/>
</dbReference>
<organism evidence="3">
    <name type="scientific">hydrothermal vent metagenome</name>
    <dbReference type="NCBI Taxonomy" id="652676"/>
    <lineage>
        <taxon>unclassified sequences</taxon>
        <taxon>metagenomes</taxon>
        <taxon>ecological metagenomes</taxon>
    </lineage>
</organism>
<accession>A0A160VHJ0</accession>
<evidence type="ECO:0000256" key="1">
    <source>
        <dbReference type="SAM" id="MobiDB-lite"/>
    </source>
</evidence>
<dbReference type="GO" id="GO:0030288">
    <property type="term" value="C:outer membrane-bounded periplasmic space"/>
    <property type="evidence" value="ECO:0007669"/>
    <property type="project" value="InterPro"/>
</dbReference>
<dbReference type="Gene3D" id="3.40.50.10610">
    <property type="entry name" value="ABC-type transport auxiliary lipoprotein component"/>
    <property type="match status" value="1"/>
</dbReference>
<dbReference type="Pfam" id="PF18935">
    <property type="entry name" value="DUF5683"/>
    <property type="match status" value="1"/>
</dbReference>
<feature type="domain" description="DUF5683" evidence="2">
    <location>
        <begin position="213"/>
        <end position="332"/>
    </location>
</feature>
<proteinExistence type="predicted"/>